<feature type="signal peptide" evidence="1">
    <location>
        <begin position="1"/>
        <end position="27"/>
    </location>
</feature>
<evidence type="ECO:0000256" key="1">
    <source>
        <dbReference type="SAM" id="SignalP"/>
    </source>
</evidence>
<organism evidence="2 3">
    <name type="scientific">Letharia columbiana</name>
    <dbReference type="NCBI Taxonomy" id="112416"/>
    <lineage>
        <taxon>Eukaryota</taxon>
        <taxon>Fungi</taxon>
        <taxon>Dikarya</taxon>
        <taxon>Ascomycota</taxon>
        <taxon>Pezizomycotina</taxon>
        <taxon>Lecanoromycetes</taxon>
        <taxon>OSLEUM clade</taxon>
        <taxon>Lecanoromycetidae</taxon>
        <taxon>Lecanorales</taxon>
        <taxon>Lecanorineae</taxon>
        <taxon>Parmeliaceae</taxon>
        <taxon>Letharia</taxon>
    </lineage>
</organism>
<evidence type="ECO:0000313" key="2">
    <source>
        <dbReference type="EMBL" id="KAF6241134.1"/>
    </source>
</evidence>
<evidence type="ECO:0000313" key="3">
    <source>
        <dbReference type="Proteomes" id="UP000578531"/>
    </source>
</evidence>
<dbReference type="RefSeq" id="XP_037170382.1">
    <property type="nucleotide sequence ID" value="XM_037302875.1"/>
</dbReference>
<keyword evidence="1" id="KW-0732">Signal</keyword>
<reference evidence="2 3" key="1">
    <citation type="journal article" date="2020" name="Genomics">
        <title>Complete, high-quality genomes from long-read metagenomic sequencing of two wolf lichen thalli reveals enigmatic genome architecture.</title>
        <authorList>
            <person name="McKenzie S.K."/>
            <person name="Walston R.F."/>
            <person name="Allen J.L."/>
        </authorList>
    </citation>
    <scope>NUCLEOTIDE SEQUENCE [LARGE SCALE GENOMIC DNA]</scope>
    <source>
        <strain evidence="2">WasteWater2</strain>
    </source>
</reference>
<keyword evidence="3" id="KW-1185">Reference proteome</keyword>
<accession>A0A8H6G5U2</accession>
<sequence length="145" mass="16166">MENKYCRLLWCHILNQALLSLSTSVLSGSAPPFGERHSAPSDDNPNNAYAVWWRGLCGFGKDWIQQLGEEERRDVVGSELQVINLASFCCFEAGSRTAALFHKNIMALVIAEDGLGGAFNGCEIIEVEMQEDERAFGFGDMRFDR</sequence>
<dbReference type="EMBL" id="JACCJC010000002">
    <property type="protein sequence ID" value="KAF6241134.1"/>
    <property type="molecule type" value="Genomic_DNA"/>
</dbReference>
<dbReference type="GeneID" id="59282606"/>
<protein>
    <submittedName>
        <fullName evidence="2">Uncharacterized protein</fullName>
    </submittedName>
</protein>
<comment type="caution">
    <text evidence="2">The sequence shown here is derived from an EMBL/GenBank/DDBJ whole genome shotgun (WGS) entry which is preliminary data.</text>
</comment>
<dbReference type="AlphaFoldDB" id="A0A8H6G5U2"/>
<gene>
    <name evidence="2" type="ORF">HO173_000928</name>
</gene>
<feature type="chain" id="PRO_5034965370" evidence="1">
    <location>
        <begin position="28"/>
        <end position="145"/>
    </location>
</feature>
<proteinExistence type="predicted"/>
<name>A0A8H6G5U2_9LECA</name>
<dbReference type="Proteomes" id="UP000578531">
    <property type="component" value="Unassembled WGS sequence"/>
</dbReference>